<dbReference type="Proteomes" id="UP000215914">
    <property type="component" value="Unassembled WGS sequence"/>
</dbReference>
<sequence>MDAAIDAMKPFGLTREVVTAKKRQLLKKHLKLSMAYHDGLFGWMKIDCRRIRLCVLESLEFL</sequence>
<comment type="caution">
    <text evidence="1">The sequence shown here is derived from an EMBL/GenBank/DDBJ whole genome shotgun (WGS) entry which is preliminary data.</text>
</comment>
<dbReference type="Gramene" id="mRNA:HanXRQr2_Chr09g0411631">
    <property type="protein sequence ID" value="mRNA:HanXRQr2_Chr09g0411631"/>
    <property type="gene ID" value="HanXRQr2_Chr09g0411631"/>
</dbReference>
<dbReference type="EMBL" id="MNCJ02000324">
    <property type="protein sequence ID" value="KAF5792935.1"/>
    <property type="molecule type" value="Genomic_DNA"/>
</dbReference>
<accession>A0A9K3NAR4</accession>
<protein>
    <submittedName>
        <fullName evidence="1">Uncharacterized protein</fullName>
    </submittedName>
</protein>
<keyword evidence="2" id="KW-1185">Reference proteome</keyword>
<reference evidence="1" key="1">
    <citation type="journal article" date="2017" name="Nature">
        <title>The sunflower genome provides insights into oil metabolism, flowering and Asterid evolution.</title>
        <authorList>
            <person name="Badouin H."/>
            <person name="Gouzy J."/>
            <person name="Grassa C.J."/>
            <person name="Murat F."/>
            <person name="Staton S.E."/>
            <person name="Cottret L."/>
            <person name="Lelandais-Briere C."/>
            <person name="Owens G.L."/>
            <person name="Carrere S."/>
            <person name="Mayjonade B."/>
            <person name="Legrand L."/>
            <person name="Gill N."/>
            <person name="Kane N.C."/>
            <person name="Bowers J.E."/>
            <person name="Hubner S."/>
            <person name="Bellec A."/>
            <person name="Berard A."/>
            <person name="Berges H."/>
            <person name="Blanchet N."/>
            <person name="Boniface M.C."/>
            <person name="Brunel D."/>
            <person name="Catrice O."/>
            <person name="Chaidir N."/>
            <person name="Claudel C."/>
            <person name="Donnadieu C."/>
            <person name="Faraut T."/>
            <person name="Fievet G."/>
            <person name="Helmstetter N."/>
            <person name="King M."/>
            <person name="Knapp S.J."/>
            <person name="Lai Z."/>
            <person name="Le Paslier M.C."/>
            <person name="Lippi Y."/>
            <person name="Lorenzon L."/>
            <person name="Mandel J.R."/>
            <person name="Marage G."/>
            <person name="Marchand G."/>
            <person name="Marquand E."/>
            <person name="Bret-Mestries E."/>
            <person name="Morien E."/>
            <person name="Nambeesan S."/>
            <person name="Nguyen T."/>
            <person name="Pegot-Espagnet P."/>
            <person name="Pouilly N."/>
            <person name="Raftis F."/>
            <person name="Sallet E."/>
            <person name="Schiex T."/>
            <person name="Thomas J."/>
            <person name="Vandecasteele C."/>
            <person name="Vares D."/>
            <person name="Vear F."/>
            <person name="Vautrin S."/>
            <person name="Crespi M."/>
            <person name="Mangin B."/>
            <person name="Burke J.M."/>
            <person name="Salse J."/>
            <person name="Munos S."/>
            <person name="Vincourt P."/>
            <person name="Rieseberg L.H."/>
            <person name="Langlade N.B."/>
        </authorList>
    </citation>
    <scope>NUCLEOTIDE SEQUENCE</scope>
    <source>
        <tissue evidence="1">Leaves</tissue>
    </source>
</reference>
<dbReference type="AlphaFoldDB" id="A0A9K3NAR4"/>
<reference evidence="1" key="2">
    <citation type="submission" date="2020-06" db="EMBL/GenBank/DDBJ databases">
        <title>Helianthus annuus Genome sequencing and assembly Release 2.</title>
        <authorList>
            <person name="Gouzy J."/>
            <person name="Langlade N."/>
            <person name="Munos S."/>
        </authorList>
    </citation>
    <scope>NUCLEOTIDE SEQUENCE</scope>
    <source>
        <tissue evidence="1">Leaves</tissue>
    </source>
</reference>
<evidence type="ECO:0000313" key="1">
    <source>
        <dbReference type="EMBL" id="KAF5792935.1"/>
    </source>
</evidence>
<proteinExistence type="predicted"/>
<gene>
    <name evidence="1" type="ORF">HanXRQr2_Chr09g0411631</name>
</gene>
<name>A0A9K3NAR4_HELAN</name>
<evidence type="ECO:0000313" key="2">
    <source>
        <dbReference type="Proteomes" id="UP000215914"/>
    </source>
</evidence>
<organism evidence="1 2">
    <name type="scientific">Helianthus annuus</name>
    <name type="common">Common sunflower</name>
    <dbReference type="NCBI Taxonomy" id="4232"/>
    <lineage>
        <taxon>Eukaryota</taxon>
        <taxon>Viridiplantae</taxon>
        <taxon>Streptophyta</taxon>
        <taxon>Embryophyta</taxon>
        <taxon>Tracheophyta</taxon>
        <taxon>Spermatophyta</taxon>
        <taxon>Magnoliopsida</taxon>
        <taxon>eudicotyledons</taxon>
        <taxon>Gunneridae</taxon>
        <taxon>Pentapetalae</taxon>
        <taxon>asterids</taxon>
        <taxon>campanulids</taxon>
        <taxon>Asterales</taxon>
        <taxon>Asteraceae</taxon>
        <taxon>Asteroideae</taxon>
        <taxon>Heliantheae alliance</taxon>
        <taxon>Heliantheae</taxon>
        <taxon>Helianthus</taxon>
    </lineage>
</organism>